<gene>
    <name evidence="2" type="ORF">PARMNEM_LOCUS21297</name>
</gene>
<keyword evidence="3" id="KW-1185">Reference proteome</keyword>
<dbReference type="PANTHER" id="PTHR47331:SF1">
    <property type="entry name" value="GAG-LIKE PROTEIN"/>
    <property type="match status" value="1"/>
</dbReference>
<evidence type="ECO:0000313" key="3">
    <source>
        <dbReference type="Proteomes" id="UP001314205"/>
    </source>
</evidence>
<dbReference type="PROSITE" id="PS50994">
    <property type="entry name" value="INTEGRASE"/>
    <property type="match status" value="1"/>
</dbReference>
<reference evidence="2 3" key="1">
    <citation type="submission" date="2023-11" db="EMBL/GenBank/DDBJ databases">
        <authorList>
            <person name="Hedman E."/>
            <person name="Englund M."/>
            <person name="Stromberg M."/>
            <person name="Nyberg Akerstrom W."/>
            <person name="Nylinder S."/>
            <person name="Jareborg N."/>
            <person name="Kallberg Y."/>
            <person name="Kronander E."/>
        </authorList>
    </citation>
    <scope>NUCLEOTIDE SEQUENCE [LARGE SCALE GENOMIC DNA]</scope>
</reference>
<dbReference type="InterPro" id="IPR012337">
    <property type="entry name" value="RNaseH-like_sf"/>
</dbReference>
<dbReference type="SUPFAM" id="SSF53098">
    <property type="entry name" value="Ribonuclease H-like"/>
    <property type="match status" value="1"/>
</dbReference>
<sequence>MGDLPGHRVQPAPSFYTVALDYAGPFLLKDRQGRGYKTYKSYIAIFICSSTKAVHIELVTGLETHSFLSAFRRFIARRGKPRAVVSDNGTTFRSADRELRELHDFLNTSSNELTTSCTEQGIVWKFVPSYSPHMNGLAEGAVKSCKYHLKRVLKQCLLTYEGFSTELIQIDGILNSRPLCPIPFSDWEVFQVLTPAHFLIGTTPVALPDYQYDEVPTNRLKYFQQLQQIY</sequence>
<dbReference type="Gene3D" id="3.30.420.10">
    <property type="entry name" value="Ribonuclease H-like superfamily/Ribonuclease H"/>
    <property type="match status" value="1"/>
</dbReference>
<accession>A0AAV1M5E2</accession>
<dbReference type="EMBL" id="CAVLGL010000148">
    <property type="protein sequence ID" value="CAK1602858.1"/>
    <property type="molecule type" value="Genomic_DNA"/>
</dbReference>
<evidence type="ECO:0000259" key="1">
    <source>
        <dbReference type="PROSITE" id="PS50994"/>
    </source>
</evidence>
<feature type="domain" description="Integrase catalytic" evidence="1">
    <location>
        <begin position="9"/>
        <end position="203"/>
    </location>
</feature>
<dbReference type="GO" id="GO:0015074">
    <property type="term" value="P:DNA integration"/>
    <property type="evidence" value="ECO:0007669"/>
    <property type="project" value="InterPro"/>
</dbReference>
<evidence type="ECO:0000313" key="2">
    <source>
        <dbReference type="EMBL" id="CAK1602858.1"/>
    </source>
</evidence>
<protein>
    <recommendedName>
        <fullName evidence="1">Integrase catalytic domain-containing protein</fullName>
    </recommendedName>
</protein>
<dbReference type="InterPro" id="IPR001584">
    <property type="entry name" value="Integrase_cat-core"/>
</dbReference>
<dbReference type="PANTHER" id="PTHR47331">
    <property type="entry name" value="PHD-TYPE DOMAIN-CONTAINING PROTEIN"/>
    <property type="match status" value="1"/>
</dbReference>
<proteinExistence type="predicted"/>
<dbReference type="AlphaFoldDB" id="A0AAV1M5E2"/>
<dbReference type="Proteomes" id="UP001314205">
    <property type="component" value="Unassembled WGS sequence"/>
</dbReference>
<comment type="caution">
    <text evidence="2">The sequence shown here is derived from an EMBL/GenBank/DDBJ whole genome shotgun (WGS) entry which is preliminary data.</text>
</comment>
<name>A0AAV1M5E2_9NEOP</name>
<dbReference type="InterPro" id="IPR036397">
    <property type="entry name" value="RNaseH_sf"/>
</dbReference>
<organism evidence="2 3">
    <name type="scientific">Parnassius mnemosyne</name>
    <name type="common">clouded apollo</name>
    <dbReference type="NCBI Taxonomy" id="213953"/>
    <lineage>
        <taxon>Eukaryota</taxon>
        <taxon>Metazoa</taxon>
        <taxon>Ecdysozoa</taxon>
        <taxon>Arthropoda</taxon>
        <taxon>Hexapoda</taxon>
        <taxon>Insecta</taxon>
        <taxon>Pterygota</taxon>
        <taxon>Neoptera</taxon>
        <taxon>Endopterygota</taxon>
        <taxon>Lepidoptera</taxon>
        <taxon>Glossata</taxon>
        <taxon>Ditrysia</taxon>
        <taxon>Papilionoidea</taxon>
        <taxon>Papilionidae</taxon>
        <taxon>Parnassiinae</taxon>
        <taxon>Parnassini</taxon>
        <taxon>Parnassius</taxon>
        <taxon>Driopa</taxon>
    </lineage>
</organism>
<dbReference type="GO" id="GO:0003676">
    <property type="term" value="F:nucleic acid binding"/>
    <property type="evidence" value="ECO:0007669"/>
    <property type="project" value="InterPro"/>
</dbReference>